<keyword evidence="2" id="KW-0436">Ligase</keyword>
<dbReference type="Pfam" id="PF03099">
    <property type="entry name" value="BPL_LplA_LipB"/>
    <property type="match status" value="1"/>
</dbReference>
<gene>
    <name evidence="4" type="primary">BPL1_2</name>
    <name evidence="4" type="ORF">H4R34_005987</name>
</gene>
<dbReference type="Proteomes" id="UP001151582">
    <property type="component" value="Unassembled WGS sequence"/>
</dbReference>
<comment type="caution">
    <text evidence="4">The sequence shown here is derived from an EMBL/GenBank/DDBJ whole genome shotgun (WGS) entry which is preliminary data.</text>
</comment>
<evidence type="ECO:0000313" key="5">
    <source>
        <dbReference type="Proteomes" id="UP001151582"/>
    </source>
</evidence>
<sequence>MLYAQTATSTQTILDKNPKLTSYLPDGLVCLASQQIKGRGRGRNPWISPDGCLQFSLLLKYPQFGPNPQASPVLLQYLFGLAVVEAVRSCPGYEEIPLQLKWPNDVYAEIPVRSSPSPIPSTSPKVRRVKISGTLTNSSFGKDGLTLVIGTGVNCHNALPTTSVNELIREYNRHHGTSLPIWSEELLLARILAQFEVFYQRFLLNQTNCTPFTPRTTATSVCSALPALGKAQTQATHNPREVAYQRHSLTSPASLAYPTLGGTGIEPFLAMYYRRWLHSDQLATLQDHNHVQVRIKGITTDYGYLETIGVRDGQRYVLQPGGNSFDMMAGLIGRKKV</sequence>
<name>A0A9W8AVI9_9FUNG</name>
<keyword evidence="5" id="KW-1185">Reference proteome</keyword>
<comment type="similarity">
    <text evidence="1">Belongs to the biotin--protein ligase family.</text>
</comment>
<dbReference type="SUPFAM" id="SSF55681">
    <property type="entry name" value="Class II aaRS and biotin synthetases"/>
    <property type="match status" value="1"/>
</dbReference>
<dbReference type="PANTHER" id="PTHR12835">
    <property type="entry name" value="BIOTIN PROTEIN LIGASE"/>
    <property type="match status" value="1"/>
</dbReference>
<dbReference type="EMBL" id="JANBQB010001672">
    <property type="protein sequence ID" value="KAJ1970679.1"/>
    <property type="molecule type" value="Genomic_DNA"/>
</dbReference>
<evidence type="ECO:0000256" key="2">
    <source>
        <dbReference type="ARBA" id="ARBA00022598"/>
    </source>
</evidence>
<evidence type="ECO:0000313" key="4">
    <source>
        <dbReference type="EMBL" id="KAJ1970679.1"/>
    </source>
</evidence>
<dbReference type="AlphaFoldDB" id="A0A9W8AVI9"/>
<evidence type="ECO:0000256" key="1">
    <source>
        <dbReference type="ARBA" id="ARBA00009934"/>
    </source>
</evidence>
<dbReference type="GO" id="GO:0004077">
    <property type="term" value="F:biotin--[biotin carboxyl-carrier protein] ligase activity"/>
    <property type="evidence" value="ECO:0007669"/>
    <property type="project" value="InterPro"/>
</dbReference>
<reference evidence="4" key="1">
    <citation type="submission" date="2022-07" db="EMBL/GenBank/DDBJ databases">
        <title>Phylogenomic reconstructions and comparative analyses of Kickxellomycotina fungi.</title>
        <authorList>
            <person name="Reynolds N.K."/>
            <person name="Stajich J.E."/>
            <person name="Barry K."/>
            <person name="Grigoriev I.V."/>
            <person name="Crous P."/>
            <person name="Smith M.E."/>
        </authorList>
    </citation>
    <scope>NUCLEOTIDE SEQUENCE</scope>
    <source>
        <strain evidence="4">RSA 567</strain>
    </source>
</reference>
<protein>
    <submittedName>
        <fullName evidence="4">Biotin holocarboxylase synthetase</fullName>
    </submittedName>
</protein>
<dbReference type="OrthoDB" id="10250105at2759"/>
<evidence type="ECO:0000259" key="3">
    <source>
        <dbReference type="PROSITE" id="PS51733"/>
    </source>
</evidence>
<accession>A0A9W8AVI9</accession>
<dbReference type="CDD" id="cd16442">
    <property type="entry name" value="BPL"/>
    <property type="match status" value="1"/>
</dbReference>
<organism evidence="4 5">
    <name type="scientific">Dimargaris verticillata</name>
    <dbReference type="NCBI Taxonomy" id="2761393"/>
    <lineage>
        <taxon>Eukaryota</taxon>
        <taxon>Fungi</taxon>
        <taxon>Fungi incertae sedis</taxon>
        <taxon>Zoopagomycota</taxon>
        <taxon>Kickxellomycotina</taxon>
        <taxon>Dimargaritomycetes</taxon>
        <taxon>Dimargaritales</taxon>
        <taxon>Dimargaritaceae</taxon>
        <taxon>Dimargaris</taxon>
    </lineage>
</organism>
<proteinExistence type="inferred from homology"/>
<dbReference type="GO" id="GO:0005737">
    <property type="term" value="C:cytoplasm"/>
    <property type="evidence" value="ECO:0007669"/>
    <property type="project" value="TreeGrafter"/>
</dbReference>
<dbReference type="InterPro" id="IPR004408">
    <property type="entry name" value="Biotin_CoA_COase_ligase"/>
</dbReference>
<dbReference type="Gene3D" id="3.30.930.10">
    <property type="entry name" value="Bira Bifunctional Protein, Domain 2"/>
    <property type="match status" value="1"/>
</dbReference>
<dbReference type="PROSITE" id="PS51733">
    <property type="entry name" value="BPL_LPL_CATALYTIC"/>
    <property type="match status" value="1"/>
</dbReference>
<dbReference type="InterPro" id="IPR004143">
    <property type="entry name" value="BPL_LPL_catalytic"/>
</dbReference>
<dbReference type="InterPro" id="IPR045864">
    <property type="entry name" value="aa-tRNA-synth_II/BPL/LPL"/>
</dbReference>
<feature type="domain" description="BPL/LPL catalytic" evidence="3">
    <location>
        <begin position="1"/>
        <end position="203"/>
    </location>
</feature>
<dbReference type="PANTHER" id="PTHR12835:SF5">
    <property type="entry name" value="BIOTIN--PROTEIN LIGASE"/>
    <property type="match status" value="1"/>
</dbReference>